<comment type="caution">
    <text evidence="3">The sequence shown here is derived from an EMBL/GenBank/DDBJ whole genome shotgun (WGS) entry which is preliminary data.</text>
</comment>
<dbReference type="RefSeq" id="XP_007766963.1">
    <property type="nucleotide sequence ID" value="XM_007768773.1"/>
</dbReference>
<organism evidence="3 4">
    <name type="scientific">Coniophora puteana (strain RWD-64-598)</name>
    <name type="common">Brown rot fungus</name>
    <dbReference type="NCBI Taxonomy" id="741705"/>
    <lineage>
        <taxon>Eukaryota</taxon>
        <taxon>Fungi</taxon>
        <taxon>Dikarya</taxon>
        <taxon>Basidiomycota</taxon>
        <taxon>Agaricomycotina</taxon>
        <taxon>Agaricomycetes</taxon>
        <taxon>Agaricomycetidae</taxon>
        <taxon>Boletales</taxon>
        <taxon>Coniophorineae</taxon>
        <taxon>Coniophoraceae</taxon>
        <taxon>Coniophora</taxon>
    </lineage>
</organism>
<proteinExistence type="inferred from homology"/>
<protein>
    <recommendedName>
        <fullName evidence="5">Elongator complex protein 5</fullName>
    </recommendedName>
</protein>
<accession>A0A5M3MVG2</accession>
<comment type="similarity">
    <text evidence="2">Belongs to the ELP6 family.</text>
</comment>
<sequence length="248" mass="27309">MLQFPPDDLLACSRFFLLTDEISAPADFILHRLLAQKYKASKGSKVIVLSTSSDLDRWKTLASKSNINLGQLATNGSFIFVDLLNEAVLPISEPFGNAITRSLRPLYDMVETELSVADVDNRPLVILDDVSSLAWLGFSTLELSRFTRAVWAICRKSNASLVCRYHILDPAEPESLFQKLLQLASYHIEVRPLASGRSGAVSGEVCMHLGPSEPSPDLHLISRQAAVQYRLTDIGSVFFEKGTSVGVL</sequence>
<dbReference type="KEGG" id="cput:CONPUDRAFT_121514"/>
<evidence type="ECO:0000256" key="1">
    <source>
        <dbReference type="ARBA" id="ARBA00005043"/>
    </source>
</evidence>
<dbReference type="OMA" id="SMLEWIG"/>
<dbReference type="GO" id="GO:0033588">
    <property type="term" value="C:elongator holoenzyme complex"/>
    <property type="evidence" value="ECO:0007669"/>
    <property type="project" value="InterPro"/>
</dbReference>
<keyword evidence="4" id="KW-1185">Reference proteome</keyword>
<evidence type="ECO:0000313" key="3">
    <source>
        <dbReference type="EMBL" id="EIW83116.1"/>
    </source>
</evidence>
<dbReference type="Proteomes" id="UP000053558">
    <property type="component" value="Unassembled WGS sequence"/>
</dbReference>
<dbReference type="InterPro" id="IPR027417">
    <property type="entry name" value="P-loop_NTPase"/>
</dbReference>
<evidence type="ECO:0000313" key="4">
    <source>
        <dbReference type="Proteomes" id="UP000053558"/>
    </source>
</evidence>
<gene>
    <name evidence="3" type="ORF">CONPUDRAFT_121514</name>
</gene>
<comment type="pathway">
    <text evidence="1">tRNA modification; 5-methoxycarbonylmethyl-2-thiouridine-tRNA biosynthesis.</text>
</comment>
<name>A0A5M3MVG2_CONPW</name>
<evidence type="ECO:0000256" key="2">
    <source>
        <dbReference type="ARBA" id="ARBA00008837"/>
    </source>
</evidence>
<dbReference type="EMBL" id="JH711576">
    <property type="protein sequence ID" value="EIW83116.1"/>
    <property type="molecule type" value="Genomic_DNA"/>
</dbReference>
<dbReference type="InterPro" id="IPR018627">
    <property type="entry name" value="ELP6"/>
</dbReference>
<dbReference type="UniPathway" id="UPA00988"/>
<dbReference type="Gene3D" id="3.40.50.300">
    <property type="entry name" value="P-loop containing nucleotide triphosphate hydrolases"/>
    <property type="match status" value="1"/>
</dbReference>
<dbReference type="Pfam" id="PF09807">
    <property type="entry name" value="ELP6"/>
    <property type="match status" value="1"/>
</dbReference>
<dbReference type="CDD" id="cd19495">
    <property type="entry name" value="Elp6"/>
    <property type="match status" value="1"/>
</dbReference>
<dbReference type="PANTHER" id="PTHR16184">
    <property type="entry name" value="ELONGATOR COMPLEX PROTEIN 6"/>
    <property type="match status" value="1"/>
</dbReference>
<dbReference type="PANTHER" id="PTHR16184:SF6">
    <property type="entry name" value="ELONGATOR COMPLEX PROTEIN 6"/>
    <property type="match status" value="1"/>
</dbReference>
<dbReference type="GeneID" id="19199621"/>
<dbReference type="OrthoDB" id="9995306at2759"/>
<reference evidence="4" key="1">
    <citation type="journal article" date="2012" name="Science">
        <title>The Paleozoic origin of enzymatic lignin decomposition reconstructed from 31 fungal genomes.</title>
        <authorList>
            <person name="Floudas D."/>
            <person name="Binder M."/>
            <person name="Riley R."/>
            <person name="Barry K."/>
            <person name="Blanchette R.A."/>
            <person name="Henrissat B."/>
            <person name="Martinez A.T."/>
            <person name="Otillar R."/>
            <person name="Spatafora J.W."/>
            <person name="Yadav J.S."/>
            <person name="Aerts A."/>
            <person name="Benoit I."/>
            <person name="Boyd A."/>
            <person name="Carlson A."/>
            <person name="Copeland A."/>
            <person name="Coutinho P.M."/>
            <person name="de Vries R.P."/>
            <person name="Ferreira P."/>
            <person name="Findley K."/>
            <person name="Foster B."/>
            <person name="Gaskell J."/>
            <person name="Glotzer D."/>
            <person name="Gorecki P."/>
            <person name="Heitman J."/>
            <person name="Hesse C."/>
            <person name="Hori C."/>
            <person name="Igarashi K."/>
            <person name="Jurgens J.A."/>
            <person name="Kallen N."/>
            <person name="Kersten P."/>
            <person name="Kohler A."/>
            <person name="Kuees U."/>
            <person name="Kumar T.K.A."/>
            <person name="Kuo A."/>
            <person name="LaButti K."/>
            <person name="Larrondo L.F."/>
            <person name="Lindquist E."/>
            <person name="Ling A."/>
            <person name="Lombard V."/>
            <person name="Lucas S."/>
            <person name="Lundell T."/>
            <person name="Martin R."/>
            <person name="McLaughlin D.J."/>
            <person name="Morgenstern I."/>
            <person name="Morin E."/>
            <person name="Murat C."/>
            <person name="Nagy L.G."/>
            <person name="Nolan M."/>
            <person name="Ohm R.A."/>
            <person name="Patyshakuliyeva A."/>
            <person name="Rokas A."/>
            <person name="Ruiz-Duenas F.J."/>
            <person name="Sabat G."/>
            <person name="Salamov A."/>
            <person name="Samejima M."/>
            <person name="Schmutz J."/>
            <person name="Slot J.C."/>
            <person name="St John F."/>
            <person name="Stenlid J."/>
            <person name="Sun H."/>
            <person name="Sun S."/>
            <person name="Syed K."/>
            <person name="Tsang A."/>
            <person name="Wiebenga A."/>
            <person name="Young D."/>
            <person name="Pisabarro A."/>
            <person name="Eastwood D.C."/>
            <person name="Martin F."/>
            <person name="Cullen D."/>
            <person name="Grigoriev I.V."/>
            <person name="Hibbett D.S."/>
        </authorList>
    </citation>
    <scope>NUCLEOTIDE SEQUENCE [LARGE SCALE GENOMIC DNA]</scope>
    <source>
        <strain evidence="4">RWD-64-598 SS2</strain>
    </source>
</reference>
<evidence type="ECO:0008006" key="5">
    <source>
        <dbReference type="Google" id="ProtNLM"/>
    </source>
</evidence>
<dbReference type="GO" id="GO:0002098">
    <property type="term" value="P:tRNA wobble uridine modification"/>
    <property type="evidence" value="ECO:0007669"/>
    <property type="project" value="InterPro"/>
</dbReference>
<dbReference type="AlphaFoldDB" id="A0A5M3MVG2"/>